<keyword evidence="3" id="KW-1185">Reference proteome</keyword>
<dbReference type="AlphaFoldDB" id="A0A9P4X7L0"/>
<dbReference type="PROSITE" id="PS50011">
    <property type="entry name" value="PROTEIN_KINASE_DOM"/>
    <property type="match status" value="1"/>
</dbReference>
<feature type="domain" description="Protein kinase" evidence="1">
    <location>
        <begin position="195"/>
        <end position="512"/>
    </location>
</feature>
<comment type="caution">
    <text evidence="2">The sequence shown here is derived from an EMBL/GenBank/DDBJ whole genome shotgun (WGS) entry which is preliminary data.</text>
</comment>
<reference evidence="2 3" key="1">
    <citation type="submission" date="2018-06" db="EMBL/GenBank/DDBJ databases">
        <title>Genome analysis of cellulolytic fungus Trichoderma lentiforme CFAM-422.</title>
        <authorList>
            <person name="Steindorff A.S."/>
            <person name="Formighieri E.F."/>
            <person name="Midorikawa G.E.O."/>
            <person name="Tamietti M.S."/>
            <person name="Ramos E.Z."/>
            <person name="Silva A.S."/>
            <person name="Bon E.P.S."/>
            <person name="Mendes T.D."/>
            <person name="Damaso M.C.T."/>
            <person name="Favaro L.C.L."/>
        </authorList>
    </citation>
    <scope>NUCLEOTIDE SEQUENCE [LARGE SCALE GENOMIC DNA]</scope>
    <source>
        <strain evidence="2 3">CFAM-422</strain>
    </source>
</reference>
<accession>A0A9P4X7L0</accession>
<dbReference type="InterPro" id="IPR000719">
    <property type="entry name" value="Prot_kinase_dom"/>
</dbReference>
<dbReference type="InterPro" id="IPR011009">
    <property type="entry name" value="Kinase-like_dom_sf"/>
</dbReference>
<dbReference type="EMBL" id="QLNT01000020">
    <property type="protein sequence ID" value="KAF3062931.1"/>
    <property type="molecule type" value="Genomic_DNA"/>
</dbReference>
<dbReference type="Gene3D" id="1.10.510.10">
    <property type="entry name" value="Transferase(Phosphotransferase) domain 1"/>
    <property type="match status" value="1"/>
</dbReference>
<name>A0A9P4X7L0_9HYPO</name>
<proteinExistence type="predicted"/>
<evidence type="ECO:0000259" key="1">
    <source>
        <dbReference type="PROSITE" id="PS50011"/>
    </source>
</evidence>
<sequence length="539" mass="62187">MELHLHLTSYGPKIHAILLRTQEYHAIVSNPHSGKRFIPRQKLQEICNERAVAKELARMFPENDTDTNERLTLSICYGRTKDPSIASQSCRKIFAILVLIHEPRLIESFLDHPLCDNDLPLSFDPRFYNALWAPKLKPIRHVKFPDDIDHYWVIKNFTNEQWSVLAPSFEADTTGKGCKVYEFHENDILPIEADPRYTYGSGSGLVEKVKIHSEHNGLGNDYFRLRTTRTSLMGLTKRDIRFKQELDVYQKGMVHIIEICAAFQQGDCRGFLFPWPGGGSLNDLWAKDPGNVVTTAGVKWSEFSRWICTQCHGIIKTIQAIHEPSGTLAVTRDRIQNDIRPHNILHFIEDGPPLGMLKFSDIRLMRFPRNGSWPGESFKAYLQYMAPEPNVRPWEVDIWAFGCLFAEFLTWAIRGRNGLEAFKLKREYDDRALSNKNRGRLVEANFFVIKSSSPGRPSQKSSIKEWFAELTDDLGPGMANTFFPQFLRIIEASMLEPNQERRADCEQVESYLGHLLQENPPDSPYWHFKGTTQYRKRRG</sequence>
<dbReference type="GO" id="GO:0005524">
    <property type="term" value="F:ATP binding"/>
    <property type="evidence" value="ECO:0007669"/>
    <property type="project" value="InterPro"/>
</dbReference>
<dbReference type="GO" id="GO:0004674">
    <property type="term" value="F:protein serine/threonine kinase activity"/>
    <property type="evidence" value="ECO:0007669"/>
    <property type="project" value="TreeGrafter"/>
</dbReference>
<evidence type="ECO:0000313" key="2">
    <source>
        <dbReference type="EMBL" id="KAF3062931.1"/>
    </source>
</evidence>
<protein>
    <recommendedName>
        <fullName evidence="1">Protein kinase domain-containing protein</fullName>
    </recommendedName>
</protein>
<dbReference type="Proteomes" id="UP000801864">
    <property type="component" value="Unassembled WGS sequence"/>
</dbReference>
<gene>
    <name evidence="2" type="ORF">CFAM422_010370</name>
</gene>
<evidence type="ECO:0000313" key="3">
    <source>
        <dbReference type="Proteomes" id="UP000801864"/>
    </source>
</evidence>
<dbReference type="PANTHER" id="PTHR24359">
    <property type="entry name" value="SERINE/THREONINE-PROTEIN KINASE SBK1"/>
    <property type="match status" value="1"/>
</dbReference>
<dbReference type="SUPFAM" id="SSF56112">
    <property type="entry name" value="Protein kinase-like (PK-like)"/>
    <property type="match status" value="1"/>
</dbReference>
<dbReference type="PANTHER" id="PTHR24359:SF1">
    <property type="entry name" value="INHIBITOR OF NUCLEAR FACTOR KAPPA-B KINASE EPSILON SUBUNIT HOMOLOG 1-RELATED"/>
    <property type="match status" value="1"/>
</dbReference>
<organism evidence="2 3">
    <name type="scientific">Trichoderma lentiforme</name>
    <dbReference type="NCBI Taxonomy" id="1567552"/>
    <lineage>
        <taxon>Eukaryota</taxon>
        <taxon>Fungi</taxon>
        <taxon>Dikarya</taxon>
        <taxon>Ascomycota</taxon>
        <taxon>Pezizomycotina</taxon>
        <taxon>Sordariomycetes</taxon>
        <taxon>Hypocreomycetidae</taxon>
        <taxon>Hypocreales</taxon>
        <taxon>Hypocreaceae</taxon>
        <taxon>Trichoderma</taxon>
    </lineage>
</organism>